<evidence type="ECO:0000256" key="1">
    <source>
        <dbReference type="ARBA" id="ARBA00003238"/>
    </source>
</evidence>
<dbReference type="Gene3D" id="3.40.50.10170">
    <property type="match status" value="1"/>
</dbReference>
<dbReference type="InterPro" id="IPR050270">
    <property type="entry name" value="DegV_domain_contain"/>
</dbReference>
<dbReference type="Gene3D" id="3.30.1180.10">
    <property type="match status" value="1"/>
</dbReference>
<dbReference type="RefSeq" id="WP_274261046.1">
    <property type="nucleotide sequence ID" value="NZ_CP117884.1"/>
</dbReference>
<dbReference type="InterPro" id="IPR003797">
    <property type="entry name" value="DegV"/>
</dbReference>
<reference evidence="3 4" key="1">
    <citation type="submission" date="2023-02" db="EMBL/GenBank/DDBJ databases">
        <title>Genome sequence of Lacticaseibacillus sp. KACC 23028.</title>
        <authorList>
            <person name="Kim S."/>
            <person name="Heo J."/>
            <person name="Kwon S.-W."/>
        </authorList>
    </citation>
    <scope>NUCLEOTIDE SEQUENCE [LARGE SCALE GENOMIC DNA]</scope>
    <source>
        <strain evidence="3 4">KACC 23028</strain>
    </source>
</reference>
<proteinExistence type="predicted"/>
<dbReference type="Pfam" id="PF02645">
    <property type="entry name" value="DegV"/>
    <property type="match status" value="1"/>
</dbReference>
<dbReference type="SUPFAM" id="SSF82549">
    <property type="entry name" value="DAK1/DegV-like"/>
    <property type="match status" value="1"/>
</dbReference>
<dbReference type="PANTHER" id="PTHR33434">
    <property type="entry name" value="DEGV DOMAIN-CONTAINING PROTEIN DR_1986-RELATED"/>
    <property type="match status" value="1"/>
</dbReference>
<keyword evidence="4" id="KW-1185">Reference proteome</keyword>
<evidence type="ECO:0000256" key="2">
    <source>
        <dbReference type="ARBA" id="ARBA00023121"/>
    </source>
</evidence>
<dbReference type="Proteomes" id="UP001220377">
    <property type="component" value="Chromosome"/>
</dbReference>
<evidence type="ECO:0000313" key="3">
    <source>
        <dbReference type="EMBL" id="WDF83111.1"/>
    </source>
</evidence>
<evidence type="ECO:0000313" key="4">
    <source>
        <dbReference type="Proteomes" id="UP001220377"/>
    </source>
</evidence>
<dbReference type="PANTHER" id="PTHR33434:SF2">
    <property type="entry name" value="FATTY ACID-BINDING PROTEIN TM_1468"/>
    <property type="match status" value="1"/>
</dbReference>
<accession>A0ABY7WTM7</accession>
<protein>
    <submittedName>
        <fullName evidence="3">DegV family protein</fullName>
    </submittedName>
</protein>
<dbReference type="NCBIfam" id="TIGR00762">
    <property type="entry name" value="DegV"/>
    <property type="match status" value="1"/>
</dbReference>
<dbReference type="PROSITE" id="PS51482">
    <property type="entry name" value="DEGV"/>
    <property type="match status" value="1"/>
</dbReference>
<sequence>MKIAIVTDSSAYMSKAETTKLGVTVAPLTVMFGEQVYFENETISSAEFYARMKSGKALPTTSQATLGRMDEIYRELAAAGYTDILSIHLSGALSGMCASLKGFVRDYEGFTVHVVDSRSISVGLADQVRLAVRMVHAGKTVDEIVPVLQKFNQHVNVGFMVNDLKHLQRTGRLKGGAALIGNLLLIKPLLALQDGAIVPTNKERTARRALKHIAADAVDQMNHLGMPGRYTLIDANNPRAIATLREQIVTAQPDAVIEGGEIGPAVGVHTGEGVVGVFTAPDWQQFPIE</sequence>
<organism evidence="3 4">
    <name type="scientific">Lacticaseibacillus pabuli</name>
    <dbReference type="NCBI Taxonomy" id="3025672"/>
    <lineage>
        <taxon>Bacteria</taxon>
        <taxon>Bacillati</taxon>
        <taxon>Bacillota</taxon>
        <taxon>Bacilli</taxon>
        <taxon>Lactobacillales</taxon>
        <taxon>Lactobacillaceae</taxon>
        <taxon>Lacticaseibacillus</taxon>
    </lineage>
</organism>
<comment type="function">
    <text evidence="1">May bind long-chain fatty acids, such as palmitate, and may play a role in lipid transport or fatty acid metabolism.</text>
</comment>
<gene>
    <name evidence="3" type="ORF">PQ472_02435</name>
</gene>
<dbReference type="InterPro" id="IPR043168">
    <property type="entry name" value="DegV_C"/>
</dbReference>
<name>A0ABY7WTM7_9LACO</name>
<keyword evidence="2" id="KW-0446">Lipid-binding</keyword>
<dbReference type="EMBL" id="CP117884">
    <property type="protein sequence ID" value="WDF83111.1"/>
    <property type="molecule type" value="Genomic_DNA"/>
</dbReference>